<dbReference type="Pfam" id="PF09991">
    <property type="entry name" value="DUF2232"/>
    <property type="match status" value="1"/>
</dbReference>
<dbReference type="AlphaFoldDB" id="A0A6C0FUP1"/>
<proteinExistence type="predicted"/>
<keyword evidence="1" id="KW-1133">Transmembrane helix</keyword>
<feature type="transmembrane region" description="Helical" evidence="1">
    <location>
        <begin position="160"/>
        <end position="183"/>
    </location>
</feature>
<dbReference type="Proteomes" id="UP000476064">
    <property type="component" value="Chromosome"/>
</dbReference>
<dbReference type="PANTHER" id="PTHR41324:SF1">
    <property type="entry name" value="DUF2232 DOMAIN-CONTAINING PROTEIN"/>
    <property type="match status" value="1"/>
</dbReference>
<keyword evidence="3" id="KW-1185">Reference proteome</keyword>
<dbReference type="PANTHER" id="PTHR41324">
    <property type="entry name" value="MEMBRANE PROTEIN-RELATED"/>
    <property type="match status" value="1"/>
</dbReference>
<name>A0A6C0FUP1_9BACL</name>
<feature type="transmembrane region" description="Helical" evidence="1">
    <location>
        <begin position="270"/>
        <end position="293"/>
    </location>
</feature>
<feature type="transmembrane region" description="Helical" evidence="1">
    <location>
        <begin position="241"/>
        <end position="258"/>
    </location>
</feature>
<dbReference type="KEGG" id="plyc:GXP70_00665"/>
<dbReference type="InterPro" id="IPR018710">
    <property type="entry name" value="DUF2232"/>
</dbReference>
<feature type="transmembrane region" description="Helical" evidence="1">
    <location>
        <begin position="204"/>
        <end position="221"/>
    </location>
</feature>
<accession>A0A6C0FUP1</accession>
<evidence type="ECO:0000313" key="3">
    <source>
        <dbReference type="Proteomes" id="UP000476064"/>
    </source>
</evidence>
<reference evidence="2 3" key="1">
    <citation type="submission" date="2020-01" db="EMBL/GenBank/DDBJ databases">
        <title>Paenibacillus sp. nov., isolated from tomato rhizosphere.</title>
        <authorList>
            <person name="Weon H.-Y."/>
            <person name="Lee S.A."/>
        </authorList>
    </citation>
    <scope>NUCLEOTIDE SEQUENCE [LARGE SCALE GENOMIC DNA]</scope>
    <source>
        <strain evidence="2 3">12200R-189</strain>
    </source>
</reference>
<dbReference type="RefSeq" id="WP_162354714.1">
    <property type="nucleotide sequence ID" value="NZ_CP048209.1"/>
</dbReference>
<evidence type="ECO:0000256" key="1">
    <source>
        <dbReference type="SAM" id="Phobius"/>
    </source>
</evidence>
<sequence length="300" mass="33179">MKTGVRSMLWSAAALLLLLAIAVPLMNVLVSALMMVPVVILYTTLPVRSFALHMAVVYAIGTVLLGPVALIVGLFFLIPSVIMGHLYRKGVPARTTLTAVVLTLLGLSLLQLMLADLWFDFSLIREIRTTITDLVDNLNSDGLMPSTWTAEVTESYIRSLIHAIPMALIVVSFLYTVIAHGIAGRILRASGIAVAKLQAPHQWMLPRIFVLYYLIVLLADMAVPSDGTSFMAVALHNLQPLMQMAFTIQAMGFFFYVAHERRWNKAIPVLLSVIVVFFPPLSWIGLFDVAFPIRRAFKKS</sequence>
<dbReference type="EMBL" id="CP048209">
    <property type="protein sequence ID" value="QHT58639.1"/>
    <property type="molecule type" value="Genomic_DNA"/>
</dbReference>
<feature type="transmembrane region" description="Helical" evidence="1">
    <location>
        <begin position="99"/>
        <end position="119"/>
    </location>
</feature>
<keyword evidence="1" id="KW-0472">Membrane</keyword>
<protein>
    <submittedName>
        <fullName evidence="2">DUF2232 domain-containing protein</fullName>
    </submittedName>
</protein>
<organism evidence="2 3">
    <name type="scientific">Paenibacillus lycopersici</name>
    <dbReference type="NCBI Taxonomy" id="2704462"/>
    <lineage>
        <taxon>Bacteria</taxon>
        <taxon>Bacillati</taxon>
        <taxon>Bacillota</taxon>
        <taxon>Bacilli</taxon>
        <taxon>Bacillales</taxon>
        <taxon>Paenibacillaceae</taxon>
        <taxon>Paenibacillus</taxon>
    </lineage>
</organism>
<gene>
    <name evidence="2" type="ORF">GXP70_00665</name>
</gene>
<feature type="transmembrane region" description="Helical" evidence="1">
    <location>
        <begin position="56"/>
        <end position="78"/>
    </location>
</feature>
<keyword evidence="1" id="KW-0812">Transmembrane</keyword>
<evidence type="ECO:0000313" key="2">
    <source>
        <dbReference type="EMBL" id="QHT58639.1"/>
    </source>
</evidence>